<proteinExistence type="predicted"/>
<reference evidence="3" key="1">
    <citation type="submission" date="2016-01" db="EMBL/GenBank/DDBJ databases">
        <authorList>
            <person name="Mitreva M."/>
            <person name="Pepin K.H."/>
            <person name="Mihindukulasuriya K.A."/>
            <person name="Fulton R."/>
            <person name="Fronick C."/>
            <person name="O'Laughlin M."/>
            <person name="Miner T."/>
            <person name="Herter B."/>
            <person name="Rosa B.A."/>
            <person name="Cordes M."/>
            <person name="Tomlinson C."/>
            <person name="Wollam A."/>
            <person name="Palsikar V.B."/>
            <person name="Mardis E.R."/>
            <person name="Wilson R.K."/>
        </authorList>
    </citation>
    <scope>NUCLEOTIDE SEQUENCE [LARGE SCALE GENOMIC DNA]</scope>
    <source>
        <strain evidence="3">DNF01167</strain>
    </source>
</reference>
<dbReference type="Proteomes" id="UP000070355">
    <property type="component" value="Unassembled WGS sequence"/>
</dbReference>
<keyword evidence="1" id="KW-0175">Coiled coil</keyword>
<evidence type="ECO:0000313" key="3">
    <source>
        <dbReference type="Proteomes" id="UP000070355"/>
    </source>
</evidence>
<dbReference type="PATRIC" id="fig|1379.3.peg.715"/>
<organism evidence="2 3">
    <name type="scientific">Gemella haemolysans</name>
    <dbReference type="NCBI Taxonomy" id="1379"/>
    <lineage>
        <taxon>Bacteria</taxon>
        <taxon>Bacillati</taxon>
        <taxon>Bacillota</taxon>
        <taxon>Bacilli</taxon>
        <taxon>Bacillales</taxon>
        <taxon>Gemellaceae</taxon>
        <taxon>Gemella</taxon>
    </lineage>
</organism>
<dbReference type="AlphaFoldDB" id="A0A133ZZW2"/>
<sequence>MDNQLQPIDLIAQELSEKTMQLAHYKVAYNKLTNELEAKEKELKELKETKVEEVKHEEEQ</sequence>
<protein>
    <submittedName>
        <fullName evidence="2">Uncharacterized protein</fullName>
    </submittedName>
</protein>
<evidence type="ECO:0000313" key="2">
    <source>
        <dbReference type="EMBL" id="KXB60976.1"/>
    </source>
</evidence>
<accession>A0A133ZZW2</accession>
<dbReference type="RefSeq" id="WP_060913959.1">
    <property type="nucleotide sequence ID" value="NZ_KQ959948.1"/>
</dbReference>
<dbReference type="EMBL" id="LSDC01000047">
    <property type="protein sequence ID" value="KXB60976.1"/>
    <property type="molecule type" value="Genomic_DNA"/>
</dbReference>
<gene>
    <name evidence="2" type="ORF">HMPREF3186_00736</name>
</gene>
<dbReference type="STRING" id="1379.HMPREF3186_00736"/>
<comment type="caution">
    <text evidence="2">The sequence shown here is derived from an EMBL/GenBank/DDBJ whole genome shotgun (WGS) entry which is preliminary data.</text>
</comment>
<name>A0A133ZZW2_9BACL</name>
<evidence type="ECO:0000256" key="1">
    <source>
        <dbReference type="SAM" id="Coils"/>
    </source>
</evidence>
<feature type="coiled-coil region" evidence="1">
    <location>
        <begin position="22"/>
        <end position="60"/>
    </location>
</feature>